<accession>X6N1M6</accession>
<evidence type="ECO:0000256" key="1">
    <source>
        <dbReference type="SAM" id="Coils"/>
    </source>
</evidence>
<feature type="coiled-coil region" evidence="1">
    <location>
        <begin position="54"/>
        <end position="88"/>
    </location>
</feature>
<dbReference type="Proteomes" id="UP000023152">
    <property type="component" value="Unassembled WGS sequence"/>
</dbReference>
<comment type="caution">
    <text evidence="3">The sequence shown here is derived from an EMBL/GenBank/DDBJ whole genome shotgun (WGS) entry which is preliminary data.</text>
</comment>
<dbReference type="PANTHER" id="PTHR23074">
    <property type="entry name" value="AAA DOMAIN-CONTAINING"/>
    <property type="match status" value="1"/>
</dbReference>
<keyword evidence="4" id="KW-1185">Reference proteome</keyword>
<dbReference type="InterPro" id="IPR050304">
    <property type="entry name" value="MT-severing_AAA_ATPase"/>
</dbReference>
<organism evidence="3 4">
    <name type="scientific">Reticulomyxa filosa</name>
    <dbReference type="NCBI Taxonomy" id="46433"/>
    <lineage>
        <taxon>Eukaryota</taxon>
        <taxon>Sar</taxon>
        <taxon>Rhizaria</taxon>
        <taxon>Retaria</taxon>
        <taxon>Foraminifera</taxon>
        <taxon>Monothalamids</taxon>
        <taxon>Reticulomyxidae</taxon>
        <taxon>Reticulomyxa</taxon>
    </lineage>
</organism>
<feature type="compositionally biased region" description="Basic and acidic residues" evidence="2">
    <location>
        <begin position="95"/>
        <end position="123"/>
    </location>
</feature>
<dbReference type="PANTHER" id="PTHR23074:SF83">
    <property type="entry name" value="VACUOLAR PROTEIN SORTING-ASSOCIATED PROTEIN 4A"/>
    <property type="match status" value="1"/>
</dbReference>
<protein>
    <recommendedName>
        <fullName evidence="5">ATPase AAA-type core domain-containing protein</fullName>
    </recommendedName>
</protein>
<gene>
    <name evidence="3" type="ORF">RFI_17269</name>
</gene>
<evidence type="ECO:0008006" key="5">
    <source>
        <dbReference type="Google" id="ProtNLM"/>
    </source>
</evidence>
<evidence type="ECO:0000256" key="2">
    <source>
        <dbReference type="SAM" id="MobiDB-lite"/>
    </source>
</evidence>
<dbReference type="AlphaFoldDB" id="X6N1M6"/>
<feature type="compositionally biased region" description="Basic and acidic residues" evidence="2">
    <location>
        <begin position="156"/>
        <end position="187"/>
    </location>
</feature>
<name>X6N1M6_RETFI</name>
<reference evidence="3 4" key="1">
    <citation type="journal article" date="2013" name="Curr. Biol.">
        <title>The Genome of the Foraminiferan Reticulomyxa filosa.</title>
        <authorList>
            <person name="Glockner G."/>
            <person name="Hulsmann N."/>
            <person name="Schleicher M."/>
            <person name="Noegel A.A."/>
            <person name="Eichinger L."/>
            <person name="Gallinger C."/>
            <person name="Pawlowski J."/>
            <person name="Sierra R."/>
            <person name="Euteneuer U."/>
            <person name="Pillet L."/>
            <person name="Moustafa A."/>
            <person name="Platzer M."/>
            <person name="Groth M."/>
            <person name="Szafranski K."/>
            <person name="Schliwa M."/>
        </authorList>
    </citation>
    <scope>NUCLEOTIDE SEQUENCE [LARGE SCALE GENOMIC DNA]</scope>
</reference>
<feature type="region of interest" description="Disordered" evidence="2">
    <location>
        <begin position="90"/>
        <end position="187"/>
    </location>
</feature>
<feature type="non-terminal residue" evidence="3">
    <location>
        <position position="1"/>
    </location>
</feature>
<proteinExistence type="predicted"/>
<dbReference type="InterPro" id="IPR027417">
    <property type="entry name" value="P-loop_NTPase"/>
</dbReference>
<dbReference type="SUPFAM" id="SSF52540">
    <property type="entry name" value="P-loop containing nucleoside triphosphate hydrolases"/>
    <property type="match status" value="1"/>
</dbReference>
<dbReference type="GO" id="GO:0016887">
    <property type="term" value="F:ATP hydrolysis activity"/>
    <property type="evidence" value="ECO:0007669"/>
    <property type="project" value="TreeGrafter"/>
</dbReference>
<dbReference type="OrthoDB" id="1739578at2759"/>
<sequence length="269" mass="30607">KFKLGISMLEVALNDIDRGVVKRQWKQEIEEYRHRMHRCTFEIDNLTRTKLLAQQEAKRRKEAKEQLIEDDKKTKKRLEAAVAETNIEISGLMKGPKDDELHDVHADSDPEKSVADEWKDQNKELGYMDSKTGPDNNNQPKAKTSISSDKSKWKKQGKETDNSATTDKSKSRGDESDSKGKEKKEVDKNDKALMDKLSDDMIIDKPNVFFREVIGLEMVKLALYENIILPQQRPDLFASVRKPCTGLLLFGPPGNGKTMIAKCGMCLIP</sequence>
<evidence type="ECO:0000313" key="4">
    <source>
        <dbReference type="Proteomes" id="UP000023152"/>
    </source>
</evidence>
<evidence type="ECO:0000313" key="3">
    <source>
        <dbReference type="EMBL" id="ETO19951.1"/>
    </source>
</evidence>
<dbReference type="EMBL" id="ASPP01013111">
    <property type="protein sequence ID" value="ETO19951.1"/>
    <property type="molecule type" value="Genomic_DNA"/>
</dbReference>
<feature type="compositionally biased region" description="Polar residues" evidence="2">
    <location>
        <begin position="133"/>
        <end position="148"/>
    </location>
</feature>
<dbReference type="Gene3D" id="3.40.50.300">
    <property type="entry name" value="P-loop containing nucleotide triphosphate hydrolases"/>
    <property type="match status" value="1"/>
</dbReference>
<keyword evidence="1" id="KW-0175">Coiled coil</keyword>